<keyword evidence="3" id="KW-1185">Reference proteome</keyword>
<feature type="domain" description="RNA-editing substrate-binding complex 6 protein" evidence="1">
    <location>
        <begin position="89"/>
        <end position="204"/>
    </location>
</feature>
<evidence type="ECO:0000313" key="2">
    <source>
        <dbReference type="EMBL" id="OLQ04188.1"/>
    </source>
</evidence>
<proteinExistence type="predicted"/>
<evidence type="ECO:0000313" key="3">
    <source>
        <dbReference type="Proteomes" id="UP000186817"/>
    </source>
</evidence>
<dbReference type="InterPro" id="IPR058917">
    <property type="entry name" value="RESC6_dom"/>
</dbReference>
<dbReference type="PANTHER" id="PTHR21228:SF40">
    <property type="entry name" value="LD45607P"/>
    <property type="match status" value="1"/>
</dbReference>
<dbReference type="Proteomes" id="UP000186817">
    <property type="component" value="Unassembled WGS sequence"/>
</dbReference>
<dbReference type="GO" id="GO:0003723">
    <property type="term" value="F:RNA binding"/>
    <property type="evidence" value="ECO:0007669"/>
    <property type="project" value="TreeGrafter"/>
</dbReference>
<dbReference type="OrthoDB" id="410495at2759"/>
<dbReference type="EMBL" id="LSRX01000216">
    <property type="protein sequence ID" value="OLQ04188.1"/>
    <property type="molecule type" value="Genomic_DNA"/>
</dbReference>
<dbReference type="GO" id="GO:0005759">
    <property type="term" value="C:mitochondrial matrix"/>
    <property type="evidence" value="ECO:0007669"/>
    <property type="project" value="TreeGrafter"/>
</dbReference>
<reference evidence="2 3" key="1">
    <citation type="submission" date="2016-02" db="EMBL/GenBank/DDBJ databases">
        <title>Genome analysis of coral dinoflagellate symbionts highlights evolutionary adaptations to a symbiotic lifestyle.</title>
        <authorList>
            <person name="Aranda M."/>
            <person name="Li Y."/>
            <person name="Liew Y.J."/>
            <person name="Baumgarten S."/>
            <person name="Simakov O."/>
            <person name="Wilson M."/>
            <person name="Piel J."/>
            <person name="Ashoor H."/>
            <person name="Bougouffa S."/>
            <person name="Bajic V.B."/>
            <person name="Ryu T."/>
            <person name="Ravasi T."/>
            <person name="Bayer T."/>
            <person name="Micklem G."/>
            <person name="Kim H."/>
            <person name="Bhak J."/>
            <person name="Lajeunesse T.C."/>
            <person name="Voolstra C.R."/>
        </authorList>
    </citation>
    <scope>NUCLEOTIDE SEQUENCE [LARGE SCALE GENOMIC DNA]</scope>
    <source>
        <strain evidence="2 3">CCMP2467</strain>
    </source>
</reference>
<comment type="caution">
    <text evidence="2">The sequence shown here is derived from an EMBL/GenBank/DDBJ whole genome shotgun (WGS) entry which is preliminary data.</text>
</comment>
<accession>A0A1Q9E9V4</accession>
<dbReference type="GO" id="GO:0000963">
    <property type="term" value="P:mitochondrial RNA processing"/>
    <property type="evidence" value="ECO:0007669"/>
    <property type="project" value="TreeGrafter"/>
</dbReference>
<dbReference type="PANTHER" id="PTHR21228">
    <property type="entry name" value="FAST LEU-RICH DOMAIN-CONTAINING"/>
    <property type="match status" value="1"/>
</dbReference>
<evidence type="ECO:0000259" key="1">
    <source>
        <dbReference type="Pfam" id="PF26188"/>
    </source>
</evidence>
<dbReference type="InterPro" id="IPR050870">
    <property type="entry name" value="FAST_kinase"/>
</dbReference>
<dbReference type="Pfam" id="PF26188">
    <property type="entry name" value="RESC6"/>
    <property type="match status" value="1"/>
</dbReference>
<dbReference type="GO" id="GO:0044528">
    <property type="term" value="P:regulation of mitochondrial mRNA stability"/>
    <property type="evidence" value="ECO:0007669"/>
    <property type="project" value="TreeGrafter"/>
</dbReference>
<protein>
    <recommendedName>
        <fullName evidence="1">RNA-editing substrate-binding complex 6 protein domain-containing protein</fullName>
    </recommendedName>
</protein>
<dbReference type="AlphaFoldDB" id="A0A1Q9E9V4"/>
<sequence length="531" mass="59113">MAQWGAREEPLLKAIAQTLHRQRDNFEPAQMSMVSWAFSTLSFKYDPLLNAIMAESINQIGNFTNPELAHLAWAFANLRVQDRGLYLAIAQQVQRNSAGPASMEPAEIANIAWAFAKNQMGTDSVMRFIAEQAEPQIGSFKAAEITMLIWAFAVTGQQHFGLMSEIGSKVAKRAEKFTPSQLAHVTWAFGALGMRQSDLCEKVAMCFENNKAGFTAQGLVQIVWGFAMVQYRHKGFMESVAPQIIHGISDLKPLALWRCAWAYNTLLVSHAELRKAILDAAVERVNEFSLKGLARLVECYKIGHHTENQARLETHLKERLSMAVEGFNKLFPDFDSLHDVMNSEALPPLQSIGMADLKVFATETILADLGFTTPNWSFVSRCLKEVHMRCLPDCVGFEIQAENALQQVQISEFCVRAFGEGVDNSESYIEATDLLVPDLFGGTPASEAVLVALGEASVHVYRSLLVNPQSSEDCKAVIGYLRMFLSQIPSFSIISLLVQWRTRFPNVQIEFVEMQMTAPKTVSKSVGMESQ</sequence>
<dbReference type="GO" id="GO:0035770">
    <property type="term" value="C:ribonucleoprotein granule"/>
    <property type="evidence" value="ECO:0007669"/>
    <property type="project" value="TreeGrafter"/>
</dbReference>
<organism evidence="2 3">
    <name type="scientific">Symbiodinium microadriaticum</name>
    <name type="common">Dinoflagellate</name>
    <name type="synonym">Zooxanthella microadriatica</name>
    <dbReference type="NCBI Taxonomy" id="2951"/>
    <lineage>
        <taxon>Eukaryota</taxon>
        <taxon>Sar</taxon>
        <taxon>Alveolata</taxon>
        <taxon>Dinophyceae</taxon>
        <taxon>Suessiales</taxon>
        <taxon>Symbiodiniaceae</taxon>
        <taxon>Symbiodinium</taxon>
    </lineage>
</organism>
<name>A0A1Q9E9V4_SYMMI</name>
<gene>
    <name evidence="2" type="ORF">AK812_SmicGene12761</name>
</gene>